<keyword evidence="1" id="KW-0732">Signal</keyword>
<protein>
    <submittedName>
        <fullName evidence="2">Uncharacterized protein</fullName>
    </submittedName>
</protein>
<evidence type="ECO:0000313" key="2">
    <source>
        <dbReference type="EMBL" id="KIO14887.1"/>
    </source>
</evidence>
<accession>A0A0C3KZL0</accession>
<keyword evidence="3" id="KW-1185">Reference proteome</keyword>
<dbReference type="AlphaFoldDB" id="A0A0C3KZL0"/>
<reference evidence="3" key="2">
    <citation type="submission" date="2015-01" db="EMBL/GenBank/DDBJ databases">
        <title>Evolutionary Origins and Diversification of the Mycorrhizal Mutualists.</title>
        <authorList>
            <consortium name="DOE Joint Genome Institute"/>
            <consortium name="Mycorrhizal Genomics Consortium"/>
            <person name="Kohler A."/>
            <person name="Kuo A."/>
            <person name="Nagy L.G."/>
            <person name="Floudas D."/>
            <person name="Copeland A."/>
            <person name="Barry K.W."/>
            <person name="Cichocki N."/>
            <person name="Veneault-Fourrey C."/>
            <person name="LaButti K."/>
            <person name="Lindquist E.A."/>
            <person name="Lipzen A."/>
            <person name="Lundell T."/>
            <person name="Morin E."/>
            <person name="Murat C."/>
            <person name="Riley R."/>
            <person name="Ohm R."/>
            <person name="Sun H."/>
            <person name="Tunlid A."/>
            <person name="Henrissat B."/>
            <person name="Grigoriev I.V."/>
            <person name="Hibbett D.S."/>
            <person name="Martin F."/>
        </authorList>
    </citation>
    <scope>NUCLEOTIDE SEQUENCE [LARGE SCALE GENOMIC DNA]</scope>
    <source>
        <strain evidence="3">Marx 270</strain>
    </source>
</reference>
<feature type="signal peptide" evidence="1">
    <location>
        <begin position="1"/>
        <end position="20"/>
    </location>
</feature>
<gene>
    <name evidence="2" type="ORF">M404DRAFT_991627</name>
</gene>
<dbReference type="EMBL" id="KN831944">
    <property type="protein sequence ID" value="KIO14887.1"/>
    <property type="molecule type" value="Genomic_DNA"/>
</dbReference>
<evidence type="ECO:0000256" key="1">
    <source>
        <dbReference type="SAM" id="SignalP"/>
    </source>
</evidence>
<dbReference type="InParanoid" id="A0A0C3KZL0"/>
<dbReference type="Proteomes" id="UP000054217">
    <property type="component" value="Unassembled WGS sequence"/>
</dbReference>
<sequence length="135" mass="15021">MFCLLLLDYFVTLRLLPTSGRLGSTVKKLVEERLEPLLKKDQGLDAISSVGNVSGGFPSLHLRLSCASLRDLDGGHGSARRTLYKNFSNALRLCVKLFGTPVSPQLSSDGIRTCKALGWDYFEERLYNHLHLGRI</sequence>
<reference evidence="2 3" key="1">
    <citation type="submission" date="2014-04" db="EMBL/GenBank/DDBJ databases">
        <authorList>
            <consortium name="DOE Joint Genome Institute"/>
            <person name="Kuo A."/>
            <person name="Kohler A."/>
            <person name="Costa M.D."/>
            <person name="Nagy L.G."/>
            <person name="Floudas D."/>
            <person name="Copeland A."/>
            <person name="Barry K.W."/>
            <person name="Cichocki N."/>
            <person name="Veneault-Fourrey C."/>
            <person name="LaButti K."/>
            <person name="Lindquist E.A."/>
            <person name="Lipzen A."/>
            <person name="Lundell T."/>
            <person name="Morin E."/>
            <person name="Murat C."/>
            <person name="Sun H."/>
            <person name="Tunlid A."/>
            <person name="Henrissat B."/>
            <person name="Grigoriev I.V."/>
            <person name="Hibbett D.S."/>
            <person name="Martin F."/>
            <person name="Nordberg H.P."/>
            <person name="Cantor M.N."/>
            <person name="Hua S.X."/>
        </authorList>
    </citation>
    <scope>NUCLEOTIDE SEQUENCE [LARGE SCALE GENOMIC DNA]</scope>
    <source>
        <strain evidence="2 3">Marx 270</strain>
    </source>
</reference>
<proteinExistence type="predicted"/>
<dbReference type="HOGENOM" id="CLU_1886589_0_0_1"/>
<organism evidence="2 3">
    <name type="scientific">Pisolithus tinctorius Marx 270</name>
    <dbReference type="NCBI Taxonomy" id="870435"/>
    <lineage>
        <taxon>Eukaryota</taxon>
        <taxon>Fungi</taxon>
        <taxon>Dikarya</taxon>
        <taxon>Basidiomycota</taxon>
        <taxon>Agaricomycotina</taxon>
        <taxon>Agaricomycetes</taxon>
        <taxon>Agaricomycetidae</taxon>
        <taxon>Boletales</taxon>
        <taxon>Sclerodermatineae</taxon>
        <taxon>Pisolithaceae</taxon>
        <taxon>Pisolithus</taxon>
    </lineage>
</organism>
<evidence type="ECO:0000313" key="3">
    <source>
        <dbReference type="Proteomes" id="UP000054217"/>
    </source>
</evidence>
<feature type="chain" id="PRO_5002166399" evidence="1">
    <location>
        <begin position="21"/>
        <end position="135"/>
    </location>
</feature>
<name>A0A0C3KZL0_PISTI</name>